<dbReference type="Proteomes" id="UP000325141">
    <property type="component" value="Unassembled WGS sequence"/>
</dbReference>
<dbReference type="Pfam" id="PF12732">
    <property type="entry name" value="YtxH"/>
    <property type="match status" value="1"/>
</dbReference>
<dbReference type="AlphaFoldDB" id="A0A5M6CX56"/>
<proteinExistence type="predicted"/>
<evidence type="ECO:0000313" key="1">
    <source>
        <dbReference type="EMBL" id="KAA5537829.1"/>
    </source>
</evidence>
<keyword evidence="2" id="KW-1185">Reference proteome</keyword>
<evidence type="ECO:0000313" key="2">
    <source>
        <dbReference type="Proteomes" id="UP000325141"/>
    </source>
</evidence>
<dbReference type="EMBL" id="VWSG01000002">
    <property type="protein sequence ID" value="KAA5537829.1"/>
    <property type="molecule type" value="Genomic_DNA"/>
</dbReference>
<dbReference type="RefSeq" id="WP_150010475.1">
    <property type="nucleotide sequence ID" value="NZ_VWSG01000002.1"/>
</dbReference>
<gene>
    <name evidence="1" type="ORF">F0460_03985</name>
</gene>
<reference evidence="1 2" key="1">
    <citation type="submission" date="2019-09" db="EMBL/GenBank/DDBJ databases">
        <title>Genome sequence and assembly of Flavobacterium sp.</title>
        <authorList>
            <person name="Chhetri G."/>
        </authorList>
    </citation>
    <scope>NUCLEOTIDE SEQUENCE [LARGE SCALE GENOMIC DNA]</scope>
    <source>
        <strain evidence="1 2">SNL9</strain>
    </source>
</reference>
<organism evidence="1 2">
    <name type="scientific">Paenimyroides baculatum</name>
    <dbReference type="NCBI Taxonomy" id="2608000"/>
    <lineage>
        <taxon>Bacteria</taxon>
        <taxon>Pseudomonadati</taxon>
        <taxon>Bacteroidota</taxon>
        <taxon>Flavobacteriia</taxon>
        <taxon>Flavobacteriales</taxon>
        <taxon>Flavobacteriaceae</taxon>
        <taxon>Paenimyroides</taxon>
    </lineage>
</organism>
<comment type="caution">
    <text evidence="1">The sequence shown here is derived from an EMBL/GenBank/DDBJ whole genome shotgun (WGS) entry which is preliminary data.</text>
</comment>
<protein>
    <submittedName>
        <fullName evidence="1">YtxH domain-containing protein</fullName>
    </submittedName>
</protein>
<sequence length="129" mass="13992">MRHLIKFGAVLAGAAAGAAVGVLLAPGKGTKTRHKILDNLKAGIGAVNDSKSTFSNMLLDFVSEKENNFDKKLRTITDRASNQKEEVIAALERKLSELKKVADHVKPNTKADIKDDIVYKAAYETKADI</sequence>
<name>A0A5M6CX56_9FLAO</name>
<accession>A0A5M6CX56</accession>
<dbReference type="InterPro" id="IPR024623">
    <property type="entry name" value="YtxH"/>
</dbReference>